<dbReference type="Proteomes" id="UP001281147">
    <property type="component" value="Unassembled WGS sequence"/>
</dbReference>
<gene>
    <name evidence="1" type="primary">YAR1_1</name>
    <name evidence="1" type="ORF">LTR37_009187</name>
</gene>
<name>A0ACC3N9L1_9PEZI</name>
<organism evidence="1 2">
    <name type="scientific">Vermiconidia calcicola</name>
    <dbReference type="NCBI Taxonomy" id="1690605"/>
    <lineage>
        <taxon>Eukaryota</taxon>
        <taxon>Fungi</taxon>
        <taxon>Dikarya</taxon>
        <taxon>Ascomycota</taxon>
        <taxon>Pezizomycotina</taxon>
        <taxon>Dothideomycetes</taxon>
        <taxon>Dothideomycetidae</taxon>
        <taxon>Mycosphaerellales</taxon>
        <taxon>Extremaceae</taxon>
        <taxon>Vermiconidia</taxon>
    </lineage>
</organism>
<comment type="caution">
    <text evidence="1">The sequence shown here is derived from an EMBL/GenBank/DDBJ whole genome shotgun (WGS) entry which is preliminary data.</text>
</comment>
<proteinExistence type="predicted"/>
<keyword evidence="2" id="KW-1185">Reference proteome</keyword>
<evidence type="ECO:0000313" key="2">
    <source>
        <dbReference type="Proteomes" id="UP001281147"/>
    </source>
</evidence>
<evidence type="ECO:0000313" key="1">
    <source>
        <dbReference type="EMBL" id="KAK3712096.1"/>
    </source>
</evidence>
<protein>
    <submittedName>
        <fullName evidence="1">Ankyrin repeat-containing protein</fullName>
    </submittedName>
</protein>
<accession>A0ACC3N9L1</accession>
<reference evidence="1" key="1">
    <citation type="submission" date="2023-07" db="EMBL/GenBank/DDBJ databases">
        <title>Black Yeasts Isolated from many extreme environments.</title>
        <authorList>
            <person name="Coleine C."/>
            <person name="Stajich J.E."/>
            <person name="Selbmann L."/>
        </authorList>
    </citation>
    <scope>NUCLEOTIDE SEQUENCE</scope>
    <source>
        <strain evidence="1">CCFEE 5714</strain>
    </source>
</reference>
<dbReference type="EMBL" id="JAUTXU010000071">
    <property type="protein sequence ID" value="KAK3712096.1"/>
    <property type="molecule type" value="Genomic_DNA"/>
</dbReference>
<sequence>MSRMAVLAGDGKSLLQLDRAPEDSSPAKAVPHSQKCTSVRMITHESLHFYDSSVFPRIRQTINHILDEAAHGAALPLFWLTTDRYEEAPKKKERKANLGQEPPISVNWRSPFIGWKVEQVAKWLQEKPEDVDLDSHHFAFLDMKATEGSVVVCKIGDEDLKGDSLSFIREPARNVTSFLNGMEPYTWEEHFEGVRGRKYYVEIDYGDGAREKTEMLDDHLSFCVQSHAYSRHRKAVEGLRTPTTTDEMHLQESPSLTFEEIDDLLYFTRANDTEELGQTISELAQKYNFSARDVLRAAVDPDSKNTVVHFCSANGFTDLLKSFLTQLGGPFDASGSVANNDQVDAIVNKSNSEGNTALHWAAYNGHLEAVKLLLAAGADMWIKNSAGHLAMFEAERAYKSDVVQFLLDAGGSMVEQVGFEREQQASAEDVAEIQDGDPGPSNTSERQNGMADVNWGEPRPSD</sequence>